<dbReference type="GO" id="GO:0005737">
    <property type="term" value="C:cytoplasm"/>
    <property type="evidence" value="ECO:0007669"/>
    <property type="project" value="TreeGrafter"/>
</dbReference>
<evidence type="ECO:0000256" key="1">
    <source>
        <dbReference type="ARBA" id="ARBA00022741"/>
    </source>
</evidence>
<evidence type="ECO:0000313" key="4">
    <source>
        <dbReference type="EMBL" id="OAD21289.1"/>
    </source>
</evidence>
<accession>A0A176S012</accession>
<feature type="non-terminal residue" evidence="4">
    <location>
        <position position="1"/>
    </location>
</feature>
<dbReference type="GO" id="GO:0016887">
    <property type="term" value="F:ATP hydrolysis activity"/>
    <property type="evidence" value="ECO:0007669"/>
    <property type="project" value="InterPro"/>
</dbReference>
<feature type="non-terminal residue" evidence="4">
    <location>
        <position position="231"/>
    </location>
</feature>
<dbReference type="InterPro" id="IPR003959">
    <property type="entry name" value="ATPase_AAA_core"/>
</dbReference>
<dbReference type="EMBL" id="LUTY01001740">
    <property type="protein sequence ID" value="OAD21289.1"/>
    <property type="molecule type" value="Genomic_DNA"/>
</dbReference>
<dbReference type="SUPFAM" id="SSF52540">
    <property type="entry name" value="P-loop containing nucleoside triphosphate hydrolases"/>
    <property type="match status" value="1"/>
</dbReference>
<evidence type="ECO:0000256" key="2">
    <source>
        <dbReference type="ARBA" id="ARBA00022840"/>
    </source>
</evidence>
<proteinExistence type="predicted"/>
<dbReference type="PANTHER" id="PTHR11638">
    <property type="entry name" value="ATP-DEPENDENT CLP PROTEASE"/>
    <property type="match status" value="1"/>
</dbReference>
<dbReference type="Pfam" id="PF07724">
    <property type="entry name" value="AAA_2"/>
    <property type="match status" value="1"/>
</dbReference>
<name>A0A176S012_9GAMM</name>
<dbReference type="InterPro" id="IPR027417">
    <property type="entry name" value="P-loop_NTPase"/>
</dbReference>
<sequence>FPDFTERWAWLKKVEEQAPHTFTSRDETDEDNKDILKRLAAITEGLHWRDLHTLAEINAYAHKKAPIASVRQFKFGQARDYWSEILKRQGDDSLAKAKNSFINGNDPILGQNEAVDKALKIVAKACFNFGAIVAPAYNRPKGILFLVGPTGVGKTMLAKKLAKLIFGDESSCTVFDMSEYSQPHAEARLIGAPPGYVGYDAGGQLTMALQQRPFSVIVFDEIDKAHPSILT</sequence>
<evidence type="ECO:0000313" key="5">
    <source>
        <dbReference type="Proteomes" id="UP000076962"/>
    </source>
</evidence>
<dbReference type="Proteomes" id="UP000076962">
    <property type="component" value="Unassembled WGS sequence"/>
</dbReference>
<dbReference type="GO" id="GO:0005524">
    <property type="term" value="F:ATP binding"/>
    <property type="evidence" value="ECO:0007669"/>
    <property type="project" value="UniProtKB-KW"/>
</dbReference>
<gene>
    <name evidence="4" type="ORF">THIOM_002949</name>
</gene>
<keyword evidence="5" id="KW-1185">Reference proteome</keyword>
<dbReference type="Gene3D" id="3.40.50.300">
    <property type="entry name" value="P-loop containing nucleotide triphosphate hydrolases"/>
    <property type="match status" value="1"/>
</dbReference>
<reference evidence="4 5" key="1">
    <citation type="submission" date="2016-05" db="EMBL/GenBank/DDBJ databases">
        <title>Single-cell genome of chain-forming Candidatus Thiomargarita nelsonii and comparison to other large sulfur-oxidizing bacteria.</title>
        <authorList>
            <person name="Winkel M."/>
            <person name="Salman V."/>
            <person name="Woyke T."/>
            <person name="Schulz-Vogt H."/>
            <person name="Richter M."/>
            <person name="Flood B."/>
            <person name="Bailey J."/>
            <person name="Amann R."/>
            <person name="Mussmann M."/>
        </authorList>
    </citation>
    <scope>NUCLEOTIDE SEQUENCE [LARGE SCALE GENOMIC DNA]</scope>
    <source>
        <strain evidence="4 5">THI036</strain>
    </source>
</reference>
<dbReference type="PRINTS" id="PR00300">
    <property type="entry name" value="CLPPROTEASEA"/>
</dbReference>
<protein>
    <submittedName>
        <fullName evidence="4">ATPase AAA-2 domain protein</fullName>
    </submittedName>
</protein>
<dbReference type="GO" id="GO:0034605">
    <property type="term" value="P:cellular response to heat"/>
    <property type="evidence" value="ECO:0007669"/>
    <property type="project" value="TreeGrafter"/>
</dbReference>
<organism evidence="4 5">
    <name type="scientific">Candidatus Thiomargarita nelsonii</name>
    <dbReference type="NCBI Taxonomy" id="1003181"/>
    <lineage>
        <taxon>Bacteria</taxon>
        <taxon>Pseudomonadati</taxon>
        <taxon>Pseudomonadota</taxon>
        <taxon>Gammaproteobacteria</taxon>
        <taxon>Thiotrichales</taxon>
        <taxon>Thiotrichaceae</taxon>
        <taxon>Thiomargarita</taxon>
    </lineage>
</organism>
<keyword evidence="2" id="KW-0067">ATP-binding</keyword>
<comment type="caution">
    <text evidence="4">The sequence shown here is derived from an EMBL/GenBank/DDBJ whole genome shotgun (WGS) entry which is preliminary data.</text>
</comment>
<dbReference type="CDD" id="cd19499">
    <property type="entry name" value="RecA-like_ClpB_Hsp104-like"/>
    <property type="match status" value="1"/>
</dbReference>
<feature type="domain" description="ATPase AAA-type core" evidence="3">
    <location>
        <begin position="139"/>
        <end position="230"/>
    </location>
</feature>
<dbReference type="InterPro" id="IPR001270">
    <property type="entry name" value="ClpA/B"/>
</dbReference>
<evidence type="ECO:0000259" key="3">
    <source>
        <dbReference type="Pfam" id="PF07724"/>
    </source>
</evidence>
<keyword evidence="1" id="KW-0547">Nucleotide-binding</keyword>
<dbReference type="PANTHER" id="PTHR11638:SF18">
    <property type="entry name" value="HEAT SHOCK PROTEIN 104"/>
    <property type="match status" value="1"/>
</dbReference>
<dbReference type="InterPro" id="IPR050130">
    <property type="entry name" value="ClpA_ClpB"/>
</dbReference>
<dbReference type="AlphaFoldDB" id="A0A176S012"/>